<keyword evidence="4" id="KW-0418">Kinase</keyword>
<dbReference type="InterPro" id="IPR017583">
    <property type="entry name" value="Tagatose/fructose_Pkinase"/>
</dbReference>
<accession>A0A9D1R6S1</accession>
<evidence type="ECO:0000256" key="5">
    <source>
        <dbReference type="ARBA" id="ARBA00022840"/>
    </source>
</evidence>
<name>A0A9D1R6S1_9FIRM</name>
<dbReference type="NCBIfam" id="TIGR03168">
    <property type="entry name" value="1-PFK"/>
    <property type="match status" value="1"/>
</dbReference>
<evidence type="ECO:0000313" key="9">
    <source>
        <dbReference type="Proteomes" id="UP000824265"/>
    </source>
</evidence>
<comment type="pathway">
    <text evidence="6">Carbohydrate metabolism; D-tagatose 6-phosphate degradation; D-glyceraldehyde 3-phosphate and glycerone phosphate from D-tagatose 6-phosphate: step 1/2.</text>
</comment>
<dbReference type="GO" id="GO:0009024">
    <property type="term" value="F:tagatose-6-phosphate kinase activity"/>
    <property type="evidence" value="ECO:0007669"/>
    <property type="project" value="UniProtKB-EC"/>
</dbReference>
<dbReference type="PIRSF" id="PIRSF000535">
    <property type="entry name" value="1PFK/6PFK/LacC"/>
    <property type="match status" value="1"/>
</dbReference>
<dbReference type="Pfam" id="PF00294">
    <property type="entry name" value="PfkB"/>
    <property type="match status" value="1"/>
</dbReference>
<dbReference type="GO" id="GO:0008662">
    <property type="term" value="F:1-phosphofructokinase activity"/>
    <property type="evidence" value="ECO:0007669"/>
    <property type="project" value="InterPro"/>
</dbReference>
<evidence type="ECO:0000256" key="4">
    <source>
        <dbReference type="ARBA" id="ARBA00022777"/>
    </source>
</evidence>
<dbReference type="AlphaFoldDB" id="A0A9D1R6S1"/>
<dbReference type="PANTHER" id="PTHR46566">
    <property type="entry name" value="1-PHOSPHOFRUCTOKINASE-RELATED"/>
    <property type="match status" value="1"/>
</dbReference>
<dbReference type="SUPFAM" id="SSF53613">
    <property type="entry name" value="Ribokinase-like"/>
    <property type="match status" value="1"/>
</dbReference>
<dbReference type="PANTHER" id="PTHR46566:SF2">
    <property type="entry name" value="ATP-DEPENDENT 6-PHOSPHOFRUCTOKINASE ISOZYME 2"/>
    <property type="match status" value="1"/>
</dbReference>
<evidence type="ECO:0000256" key="6">
    <source>
        <dbReference type="PIRNR" id="PIRNR000535"/>
    </source>
</evidence>
<dbReference type="InterPro" id="IPR011611">
    <property type="entry name" value="PfkB_dom"/>
</dbReference>
<evidence type="ECO:0000259" key="7">
    <source>
        <dbReference type="Pfam" id="PF00294"/>
    </source>
</evidence>
<comment type="caution">
    <text evidence="8">The sequence shown here is derived from an EMBL/GenBank/DDBJ whole genome shotgun (WGS) entry which is preliminary data.</text>
</comment>
<dbReference type="GO" id="GO:0005829">
    <property type="term" value="C:cytosol"/>
    <property type="evidence" value="ECO:0007669"/>
    <property type="project" value="TreeGrafter"/>
</dbReference>
<reference evidence="8" key="1">
    <citation type="journal article" date="2021" name="PeerJ">
        <title>Extensive microbial diversity within the chicken gut microbiome revealed by metagenomics and culture.</title>
        <authorList>
            <person name="Gilroy R."/>
            <person name="Ravi A."/>
            <person name="Getino M."/>
            <person name="Pursley I."/>
            <person name="Horton D.L."/>
            <person name="Alikhan N.F."/>
            <person name="Baker D."/>
            <person name="Gharbi K."/>
            <person name="Hall N."/>
            <person name="Watson M."/>
            <person name="Adriaenssens E.M."/>
            <person name="Foster-Nyarko E."/>
            <person name="Jarju S."/>
            <person name="Secka A."/>
            <person name="Antonio M."/>
            <person name="Oren A."/>
            <person name="Chaudhuri R.R."/>
            <person name="La Ragione R."/>
            <person name="Hildebrand F."/>
            <person name="Pallen M.J."/>
        </authorList>
    </citation>
    <scope>NUCLEOTIDE SEQUENCE</scope>
    <source>
        <strain evidence="8">CHK195-6426</strain>
    </source>
</reference>
<dbReference type="CDD" id="cd01164">
    <property type="entry name" value="FruK_PfkB_like"/>
    <property type="match status" value="1"/>
</dbReference>
<keyword evidence="2 6" id="KW-0808">Transferase</keyword>
<feature type="domain" description="Carbohydrate kinase PfkB" evidence="7">
    <location>
        <begin position="19"/>
        <end position="283"/>
    </location>
</feature>
<dbReference type="RefSeq" id="WP_318702619.1">
    <property type="nucleotide sequence ID" value="NZ_CALWMU010000059.1"/>
</dbReference>
<keyword evidence="6" id="KW-0423">Lactose metabolism</keyword>
<proteinExistence type="inferred from homology"/>
<dbReference type="Proteomes" id="UP000824265">
    <property type="component" value="Unassembled WGS sequence"/>
</dbReference>
<dbReference type="GO" id="GO:0005524">
    <property type="term" value="F:ATP binding"/>
    <property type="evidence" value="ECO:0007669"/>
    <property type="project" value="UniProtKB-KW"/>
</dbReference>
<dbReference type="GO" id="GO:0005988">
    <property type="term" value="P:lactose metabolic process"/>
    <property type="evidence" value="ECO:0007669"/>
    <property type="project" value="UniProtKB-KW"/>
</dbReference>
<comment type="catalytic activity">
    <reaction evidence="6">
        <text>D-tagatofuranose 6-phosphate + ATP = D-tagatofuranose 1,6-bisphosphate + ADP + H(+)</text>
        <dbReference type="Rhea" id="RHEA:12420"/>
        <dbReference type="ChEBI" id="CHEBI:15378"/>
        <dbReference type="ChEBI" id="CHEBI:30616"/>
        <dbReference type="ChEBI" id="CHEBI:58694"/>
        <dbReference type="ChEBI" id="CHEBI:58695"/>
        <dbReference type="ChEBI" id="CHEBI:456216"/>
        <dbReference type="EC" id="2.7.1.144"/>
    </reaction>
</comment>
<gene>
    <name evidence="8" type="primary">pfkB</name>
    <name evidence="8" type="ORF">H9742_10575</name>
</gene>
<dbReference type="GO" id="GO:0044281">
    <property type="term" value="P:small molecule metabolic process"/>
    <property type="evidence" value="ECO:0007669"/>
    <property type="project" value="UniProtKB-ARBA"/>
</dbReference>
<reference evidence="8" key="2">
    <citation type="submission" date="2021-04" db="EMBL/GenBank/DDBJ databases">
        <authorList>
            <person name="Gilroy R."/>
        </authorList>
    </citation>
    <scope>NUCLEOTIDE SEQUENCE</scope>
    <source>
        <strain evidence="8">CHK195-6426</strain>
    </source>
</reference>
<dbReference type="InterPro" id="IPR029056">
    <property type="entry name" value="Ribokinase-like"/>
</dbReference>
<dbReference type="GO" id="GO:0016052">
    <property type="term" value="P:carbohydrate catabolic process"/>
    <property type="evidence" value="ECO:0007669"/>
    <property type="project" value="UniProtKB-ARBA"/>
</dbReference>
<evidence type="ECO:0000313" key="8">
    <source>
        <dbReference type="EMBL" id="HIW81939.1"/>
    </source>
</evidence>
<dbReference type="EC" id="2.7.1.144" evidence="6"/>
<keyword evidence="5 6" id="KW-0067">ATP-binding</keyword>
<organism evidence="8 9">
    <name type="scientific">Candidatus Acetatifactor stercoripullorum</name>
    <dbReference type="NCBI Taxonomy" id="2838414"/>
    <lineage>
        <taxon>Bacteria</taxon>
        <taxon>Bacillati</taxon>
        <taxon>Bacillota</taxon>
        <taxon>Clostridia</taxon>
        <taxon>Lachnospirales</taxon>
        <taxon>Lachnospiraceae</taxon>
        <taxon>Acetatifactor</taxon>
    </lineage>
</organism>
<protein>
    <recommendedName>
        <fullName evidence="6">Tagatose-6-phosphate kinase</fullName>
        <ecNumber evidence="6">2.7.1.144</ecNumber>
    </recommendedName>
</protein>
<dbReference type="Gene3D" id="3.40.1190.20">
    <property type="match status" value="1"/>
</dbReference>
<comment type="similarity">
    <text evidence="6">Belongs to the carbohydrate kinase PfkB family. LacC subfamily.</text>
</comment>
<dbReference type="InterPro" id="IPR022463">
    <property type="entry name" value="1-PFruKinase"/>
</dbReference>
<evidence type="ECO:0000256" key="3">
    <source>
        <dbReference type="ARBA" id="ARBA00022741"/>
    </source>
</evidence>
<evidence type="ECO:0000256" key="1">
    <source>
        <dbReference type="ARBA" id="ARBA00005380"/>
    </source>
</evidence>
<evidence type="ECO:0000256" key="2">
    <source>
        <dbReference type="ARBA" id="ARBA00022679"/>
    </source>
</evidence>
<dbReference type="NCBIfam" id="TIGR03828">
    <property type="entry name" value="pfkB"/>
    <property type="match status" value="1"/>
</dbReference>
<comment type="similarity">
    <text evidence="1">Belongs to the carbohydrate kinase pfkB family.</text>
</comment>
<dbReference type="FunFam" id="3.40.1190.20:FF:000001">
    <property type="entry name" value="Phosphofructokinase"/>
    <property type="match status" value="1"/>
</dbReference>
<dbReference type="EMBL" id="DXGH01000057">
    <property type="protein sequence ID" value="HIW81939.1"/>
    <property type="molecule type" value="Genomic_DNA"/>
</dbReference>
<sequence length="300" mass="32555">MILTVTLNPAVDKTCQIARLLPGEVNRLEKTFSVAGGKGINVTKILRQFHLPAAAMGFLGGYTGRMIEDAVMELGAECHFTRIQGETRTNVNLLGADGYVTELLEPGPEISKEELANFKKEFEYCLEQSSLVVLSGSVPKGVPADIYGELAARCRAEGRRVILDTSGELLREGVKEKPYMIKPNKRELEFLAGCRLPDQEAVEEEAKRLAEQGVCKVVVSMGSRGILYVDREQTIFEPAKDVKVLNTVGCGDSVVASMAMSEQAGEEPSMALKKAAALSAANAVTRESGKIPMDVYLELL</sequence>
<keyword evidence="3 6" id="KW-0547">Nucleotide-binding</keyword>